<feature type="compositionally biased region" description="Polar residues" evidence="1">
    <location>
        <begin position="290"/>
        <end position="303"/>
    </location>
</feature>
<feature type="region of interest" description="Disordered" evidence="1">
    <location>
        <begin position="396"/>
        <end position="432"/>
    </location>
</feature>
<evidence type="ECO:0000256" key="1">
    <source>
        <dbReference type="SAM" id="MobiDB-lite"/>
    </source>
</evidence>
<gene>
    <name evidence="2" type="ORF">CEP54_008878</name>
</gene>
<proteinExistence type="predicted"/>
<organism evidence="2 3">
    <name type="scientific">Fusarium duplospermum</name>
    <dbReference type="NCBI Taxonomy" id="1325734"/>
    <lineage>
        <taxon>Eukaryota</taxon>
        <taxon>Fungi</taxon>
        <taxon>Dikarya</taxon>
        <taxon>Ascomycota</taxon>
        <taxon>Pezizomycotina</taxon>
        <taxon>Sordariomycetes</taxon>
        <taxon>Hypocreomycetidae</taxon>
        <taxon>Hypocreales</taxon>
        <taxon>Nectriaceae</taxon>
        <taxon>Fusarium</taxon>
        <taxon>Fusarium solani species complex</taxon>
    </lineage>
</organism>
<dbReference type="STRING" id="1325734.A0A428PTX8"/>
<name>A0A428PTX8_9HYPO</name>
<accession>A0A428PTX8</accession>
<evidence type="ECO:0008006" key="4">
    <source>
        <dbReference type="Google" id="ProtNLM"/>
    </source>
</evidence>
<feature type="region of interest" description="Disordered" evidence="1">
    <location>
        <begin position="41"/>
        <end position="79"/>
    </location>
</feature>
<dbReference type="OrthoDB" id="5100807at2759"/>
<dbReference type="AlphaFoldDB" id="A0A428PTX8"/>
<reference evidence="2 3" key="1">
    <citation type="submission" date="2017-06" db="EMBL/GenBank/DDBJ databases">
        <title>Comparative genomic analysis of Ambrosia Fusariam Clade fungi.</title>
        <authorList>
            <person name="Stajich J.E."/>
            <person name="Carrillo J."/>
            <person name="Kijimoto T."/>
            <person name="Eskalen A."/>
            <person name="O'Donnell K."/>
            <person name="Kasson M."/>
        </authorList>
    </citation>
    <scope>NUCLEOTIDE SEQUENCE [LARGE SCALE GENOMIC DNA]</scope>
    <source>
        <strain evidence="2 3">NRRL62584</strain>
    </source>
</reference>
<evidence type="ECO:0000313" key="3">
    <source>
        <dbReference type="Proteomes" id="UP000288168"/>
    </source>
</evidence>
<comment type="caution">
    <text evidence="2">The sequence shown here is derived from an EMBL/GenBank/DDBJ whole genome shotgun (WGS) entry which is preliminary data.</text>
</comment>
<dbReference type="Proteomes" id="UP000288168">
    <property type="component" value="Unassembled WGS sequence"/>
</dbReference>
<evidence type="ECO:0000313" key="2">
    <source>
        <dbReference type="EMBL" id="RSL56394.1"/>
    </source>
</evidence>
<feature type="region of interest" description="Disordered" evidence="1">
    <location>
        <begin position="260"/>
        <end position="303"/>
    </location>
</feature>
<dbReference type="EMBL" id="NKCI01000092">
    <property type="protein sequence ID" value="RSL56394.1"/>
    <property type="molecule type" value="Genomic_DNA"/>
</dbReference>
<dbReference type="PANTHER" id="PTHR38166:SF1">
    <property type="entry name" value="C2H2-TYPE DOMAIN-CONTAINING PROTEIN"/>
    <property type="match status" value="1"/>
</dbReference>
<feature type="compositionally biased region" description="Polar residues" evidence="1">
    <location>
        <begin position="45"/>
        <end position="60"/>
    </location>
</feature>
<sequence length="771" mass="87142">MRMPRNLAPTNLLRIAPVDEDAPMEGWEQAGESLCPRTLLGSGSAFASTDSNSGSTNHEAPSNPERVIELLPPSPLEPDTEITEDSLVQDLSAVLSQPMELSPKRSPWPYQTVRRKNQTRVRINTKQKFFPDLYSCPYRKRNPRMFNVCEFRKCAVDSFSTIAEVKQHILEDHLSSDFTRQCLLCNLWFRGKDALGEHLRARACLHLPPAVVDAYDKGINEATANKLRDSGSGAAVETWHRLWRTLFPEDERTEPANFVAPLHHEPNSNQSHETFIERSDQSVPPEGGRSSHSQQEISDCPTQPTVDEKTAMLAKNPTLQQVGLARVQIEILSLFKQNQQQRVDEYKSLGESTSGTDGEEFEDNDSCCDADESYDWPHIGPETNTTAMNDTNQVHTSASVNHQAIPLRRNYNRREDDDGDGDGWRQNKRPRIRLRNAKPPRGRFACPYQVHEPWRDCFKPSKRNPQGGCDSISRLKDHMTRKHMLSYRCQRCWKQFNARHKAQEHRQSNCVQTDLPRYELFMTLEQEIEVERCSGMTPEDAWWALFKFLIPGMDQEDISQLKDRYFPYYVQVDMSLTIPSLTLSNVSFENTPTQVPIQPSTIGDEPTQSSWVSPPDALAGMDGTSLVSQSFSVPIYSTGISQAPSISSWEGSGLESATLSALQQSYESDSTGPSDRINMSSTTSSLANQTPSTKADTSQIRRNYERLKMRATQTDAENVELRETMKTCREEVKTAGSMLEEVLAVENLEGEVYERLSRAAEILIGVTGRLR</sequence>
<keyword evidence="3" id="KW-1185">Reference proteome</keyword>
<dbReference type="PANTHER" id="PTHR38166">
    <property type="entry name" value="C2H2-TYPE DOMAIN-CONTAINING PROTEIN-RELATED"/>
    <property type="match status" value="1"/>
</dbReference>
<feature type="region of interest" description="Disordered" evidence="1">
    <location>
        <begin position="663"/>
        <end position="698"/>
    </location>
</feature>
<protein>
    <recommendedName>
        <fullName evidence="4">C2H2-type domain-containing protein</fullName>
    </recommendedName>
</protein>